<sequence length="67" mass="8010">MHCLILWHINHFNISLAYWIPLTGYHALINSRTWVLKEFVGRKISQYDILSCTWERDEITFSKLASE</sequence>
<keyword evidence="2" id="KW-1185">Reference proteome</keyword>
<protein>
    <submittedName>
        <fullName evidence="1">Uncharacterized protein</fullName>
    </submittedName>
</protein>
<comment type="caution">
    <text evidence="1">The sequence shown here is derived from an EMBL/GenBank/DDBJ whole genome shotgun (WGS) entry which is preliminary data.</text>
</comment>
<dbReference type="InParanoid" id="A0A1Y2E880"/>
<dbReference type="RefSeq" id="XP_040718384.1">
    <property type="nucleotide sequence ID" value="XM_040855540.1"/>
</dbReference>
<accession>A0A1Y2E880</accession>
<name>A0A1Y2E880_9PEZI</name>
<dbReference type="GeneID" id="63771752"/>
<evidence type="ECO:0000313" key="2">
    <source>
        <dbReference type="Proteomes" id="UP000193689"/>
    </source>
</evidence>
<gene>
    <name evidence="1" type="ORF">BCR38DRAFT_337479</name>
</gene>
<proteinExistence type="predicted"/>
<dbReference type="AlphaFoldDB" id="A0A1Y2E880"/>
<reference evidence="1 2" key="1">
    <citation type="submission" date="2016-07" db="EMBL/GenBank/DDBJ databases">
        <title>Pervasive Adenine N6-methylation of Active Genes in Fungi.</title>
        <authorList>
            <consortium name="DOE Joint Genome Institute"/>
            <person name="Mondo S.J."/>
            <person name="Dannebaum R.O."/>
            <person name="Kuo R.C."/>
            <person name="Labutti K."/>
            <person name="Haridas S."/>
            <person name="Kuo A."/>
            <person name="Salamov A."/>
            <person name="Ahrendt S.R."/>
            <person name="Lipzen A."/>
            <person name="Sullivan W."/>
            <person name="Andreopoulos W.B."/>
            <person name="Clum A."/>
            <person name="Lindquist E."/>
            <person name="Daum C."/>
            <person name="Ramamoorthy G.K."/>
            <person name="Gryganskyi A."/>
            <person name="Culley D."/>
            <person name="Magnuson J.K."/>
            <person name="James T.Y."/>
            <person name="O'Malley M.A."/>
            <person name="Stajich J.E."/>
            <person name="Spatafora J.W."/>
            <person name="Visel A."/>
            <person name="Grigoriev I.V."/>
        </authorList>
    </citation>
    <scope>NUCLEOTIDE SEQUENCE [LARGE SCALE GENOMIC DNA]</scope>
    <source>
        <strain evidence="1 2">CBS 129021</strain>
    </source>
</reference>
<dbReference type="EMBL" id="MCFJ01000004">
    <property type="protein sequence ID" value="ORY67760.1"/>
    <property type="molecule type" value="Genomic_DNA"/>
</dbReference>
<organism evidence="1 2">
    <name type="scientific">Pseudomassariella vexata</name>
    <dbReference type="NCBI Taxonomy" id="1141098"/>
    <lineage>
        <taxon>Eukaryota</taxon>
        <taxon>Fungi</taxon>
        <taxon>Dikarya</taxon>
        <taxon>Ascomycota</taxon>
        <taxon>Pezizomycotina</taxon>
        <taxon>Sordariomycetes</taxon>
        <taxon>Xylariomycetidae</taxon>
        <taxon>Amphisphaeriales</taxon>
        <taxon>Pseudomassariaceae</taxon>
        <taxon>Pseudomassariella</taxon>
    </lineage>
</organism>
<dbReference type="Proteomes" id="UP000193689">
    <property type="component" value="Unassembled WGS sequence"/>
</dbReference>
<evidence type="ECO:0000313" key="1">
    <source>
        <dbReference type="EMBL" id="ORY67760.1"/>
    </source>
</evidence>